<keyword evidence="3" id="KW-1185">Reference proteome</keyword>
<reference evidence="3" key="1">
    <citation type="journal article" date="2019" name="Int. J. Syst. Evol. Microbiol.">
        <title>The Global Catalogue of Microorganisms (GCM) 10K type strain sequencing project: providing services to taxonomists for standard genome sequencing and annotation.</title>
        <authorList>
            <consortium name="The Broad Institute Genomics Platform"/>
            <consortium name="The Broad Institute Genome Sequencing Center for Infectious Disease"/>
            <person name="Wu L."/>
            <person name="Ma J."/>
        </authorList>
    </citation>
    <scope>NUCLEOTIDE SEQUENCE [LARGE SCALE GENOMIC DNA]</scope>
    <source>
        <strain evidence="3">KACC 12507</strain>
    </source>
</reference>
<proteinExistence type="predicted"/>
<protein>
    <submittedName>
        <fullName evidence="2">SxtJ family membrane protein</fullName>
    </submittedName>
</protein>
<keyword evidence="1" id="KW-0472">Membrane</keyword>
<dbReference type="InterPro" id="IPR045781">
    <property type="entry name" value="SxtJ"/>
</dbReference>
<evidence type="ECO:0000313" key="3">
    <source>
        <dbReference type="Proteomes" id="UP001595897"/>
    </source>
</evidence>
<organism evidence="2 3">
    <name type="scientific">Glaciecola siphonariae</name>
    <dbReference type="NCBI Taxonomy" id="521012"/>
    <lineage>
        <taxon>Bacteria</taxon>
        <taxon>Pseudomonadati</taxon>
        <taxon>Pseudomonadota</taxon>
        <taxon>Gammaproteobacteria</taxon>
        <taxon>Alteromonadales</taxon>
        <taxon>Alteromonadaceae</taxon>
        <taxon>Glaciecola</taxon>
    </lineage>
</organism>
<accession>A0ABV9LRM0</accession>
<comment type="caution">
    <text evidence="2">The sequence shown here is derived from an EMBL/GenBank/DDBJ whole genome shotgun (WGS) entry which is preliminary data.</text>
</comment>
<feature type="transmembrane region" description="Helical" evidence="1">
    <location>
        <begin position="36"/>
        <end position="56"/>
    </location>
</feature>
<evidence type="ECO:0000313" key="2">
    <source>
        <dbReference type="EMBL" id="MFC4699137.1"/>
    </source>
</evidence>
<dbReference type="EMBL" id="JBHSGU010000002">
    <property type="protein sequence ID" value="MFC4699137.1"/>
    <property type="molecule type" value="Genomic_DNA"/>
</dbReference>
<keyword evidence="1" id="KW-0812">Transmembrane</keyword>
<dbReference type="Proteomes" id="UP001595897">
    <property type="component" value="Unassembled WGS sequence"/>
</dbReference>
<name>A0ABV9LRM0_9ALTE</name>
<keyword evidence="1" id="KW-1133">Transmembrane helix</keyword>
<feature type="transmembrane region" description="Helical" evidence="1">
    <location>
        <begin position="62"/>
        <end position="77"/>
    </location>
</feature>
<gene>
    <name evidence="2" type="ORF">ACFO4O_03080</name>
</gene>
<feature type="transmembrane region" description="Helical" evidence="1">
    <location>
        <begin position="82"/>
        <end position="99"/>
    </location>
</feature>
<feature type="transmembrane region" description="Helical" evidence="1">
    <location>
        <begin position="105"/>
        <end position="124"/>
    </location>
</feature>
<evidence type="ECO:0000256" key="1">
    <source>
        <dbReference type="SAM" id="Phobius"/>
    </source>
</evidence>
<dbReference type="Pfam" id="PF19588">
    <property type="entry name" value="SxtJ"/>
    <property type="match status" value="1"/>
</dbReference>
<dbReference type="RefSeq" id="WP_382405878.1">
    <property type="nucleotide sequence ID" value="NZ_JBHSGU010000002.1"/>
</dbReference>
<sequence length="154" mass="17602">MRSSFMYKFVLALSKPFDSIMLPLAQPEDKDTLQSFALTMAVAFPVVFMLAVPWLFATSVPMWPAVVSLLLMVLYIFNAKMLYVPYVLWMIVASILGWLNTKLILALAYFLLIVPMGICMRLLGKLQYKSIERQKSAWQARSAPITKQNLKEPF</sequence>